<evidence type="ECO:0000256" key="2">
    <source>
        <dbReference type="SAM" id="Phobius"/>
    </source>
</evidence>
<feature type="domain" description="DUF7144" evidence="3">
    <location>
        <begin position="1"/>
        <end position="105"/>
    </location>
</feature>
<protein>
    <recommendedName>
        <fullName evidence="3">DUF7144 domain-containing protein</fullName>
    </recommendedName>
</protein>
<dbReference type="Pfam" id="PF23636">
    <property type="entry name" value="DUF7144"/>
    <property type="match status" value="1"/>
</dbReference>
<keyword evidence="2" id="KW-0472">Membrane</keyword>
<organism evidence="4 5">
    <name type="scientific">Planosporangium mesophilum</name>
    <dbReference type="NCBI Taxonomy" id="689768"/>
    <lineage>
        <taxon>Bacteria</taxon>
        <taxon>Bacillati</taxon>
        <taxon>Actinomycetota</taxon>
        <taxon>Actinomycetes</taxon>
        <taxon>Micromonosporales</taxon>
        <taxon>Micromonosporaceae</taxon>
        <taxon>Planosporangium</taxon>
    </lineage>
</organism>
<keyword evidence="2" id="KW-1133">Transmembrane helix</keyword>
<evidence type="ECO:0000313" key="4">
    <source>
        <dbReference type="EMBL" id="GII22448.1"/>
    </source>
</evidence>
<feature type="transmembrane region" description="Helical" evidence="2">
    <location>
        <begin position="64"/>
        <end position="84"/>
    </location>
</feature>
<comment type="caution">
    <text evidence="4">The sequence shown here is derived from an EMBL/GenBank/DDBJ whole genome shotgun (WGS) entry which is preliminary data.</text>
</comment>
<keyword evidence="5" id="KW-1185">Reference proteome</keyword>
<feature type="region of interest" description="Disordered" evidence="1">
    <location>
        <begin position="175"/>
        <end position="212"/>
    </location>
</feature>
<evidence type="ECO:0000313" key="5">
    <source>
        <dbReference type="Proteomes" id="UP000599074"/>
    </source>
</evidence>
<dbReference type="AlphaFoldDB" id="A0A8J3T9Q1"/>
<dbReference type="Proteomes" id="UP000599074">
    <property type="component" value="Unassembled WGS sequence"/>
</dbReference>
<feature type="transmembrane region" description="Helical" evidence="2">
    <location>
        <begin position="37"/>
        <end position="57"/>
    </location>
</feature>
<keyword evidence="2" id="KW-0812">Transmembrane</keyword>
<sequence>MLALVGAFNVVEGLIAIYARKLVRLDPDRLLLDLAGWAQVTLALGALLLALGIWLSVVTVRVRLIALSVVVVHALIQLGVLAAFPAWALLMISFDVVIIFALTATPAGTAASAARGGDTRDTAAGASGNSPARRVRGVASLGRVGGRDRRAPAERIGYRPRHQMAAAVVVGAPGTELPGTELAGSSDEPTTPRALPPGPPAGPARAAMKPGTTAPATATMVGAVARTDGGVPPSNGGRAGPVPPATARGVATPIIGAISGRWPEMNGR</sequence>
<reference evidence="4" key="1">
    <citation type="submission" date="2021-01" db="EMBL/GenBank/DDBJ databases">
        <title>Whole genome shotgun sequence of Planosporangium mesophilum NBRC 109066.</title>
        <authorList>
            <person name="Komaki H."/>
            <person name="Tamura T."/>
        </authorList>
    </citation>
    <scope>NUCLEOTIDE SEQUENCE</scope>
    <source>
        <strain evidence="4">NBRC 109066</strain>
    </source>
</reference>
<feature type="transmembrane region" description="Helical" evidence="2">
    <location>
        <begin position="90"/>
        <end position="111"/>
    </location>
</feature>
<gene>
    <name evidence="4" type="ORF">Pme01_20450</name>
</gene>
<dbReference type="InterPro" id="IPR055568">
    <property type="entry name" value="DUF7144"/>
</dbReference>
<evidence type="ECO:0000256" key="1">
    <source>
        <dbReference type="SAM" id="MobiDB-lite"/>
    </source>
</evidence>
<accession>A0A8J3T9Q1</accession>
<proteinExistence type="predicted"/>
<dbReference type="EMBL" id="BOON01000018">
    <property type="protein sequence ID" value="GII22448.1"/>
    <property type="molecule type" value="Genomic_DNA"/>
</dbReference>
<feature type="region of interest" description="Disordered" evidence="1">
    <location>
        <begin position="225"/>
        <end position="248"/>
    </location>
</feature>
<feature type="region of interest" description="Disordered" evidence="1">
    <location>
        <begin position="111"/>
        <end position="151"/>
    </location>
</feature>
<name>A0A8J3T9Q1_9ACTN</name>
<evidence type="ECO:0000259" key="3">
    <source>
        <dbReference type="Pfam" id="PF23636"/>
    </source>
</evidence>